<dbReference type="KEGG" id="lbc:LACBIDRAFT_334792"/>
<dbReference type="AlphaFoldDB" id="B0E0B7"/>
<sequence>MTPCIASVHLNGARTYIPSLLCLSSRENRENRCSRRALDEQRSTSLNAYFADVPKELCTLAVRSAAPARSQRALASGFCEHLQSHKGDPIGKELPVDQKHRLITTTASITTIIDSPSADPSKLPAPPSLLRVHKRRPRSSSSHDISVFPPTSNCKFLFTPAQIVPIATSRSRSTTALKSLPSSPLDTCPPPAYSARPELYTPLHEPEPYTSLPEPPLSIPLDMNSDTEEDDDLIYTTSSSRRNASSNSLRTRLFALASSTSLSTSHSRGQPKPICTTPGELCAGETETETDEPHRHLPTARKVPFSGPLVPPNTLQQRLTPLLFEFSRLLSIVPAIFGTLYNLYHFYSPPPLGSPERIDYFVSALWAILTGYQCLCLTTGLLTRWRLYYPPISTLVRLLALQGICWPATHLTLTILGHEKRPVVVWAVIGSTTSVSRSVQIWVTSNLWWDSKGGGGKEGGDTAVSATTTEGNRRAYWKRWGDGGKWGGRRWDWREVGVKYLELRIRNGRWGRS</sequence>
<dbReference type="Pfam" id="PF12326">
    <property type="entry name" value="EOS1"/>
    <property type="match status" value="1"/>
</dbReference>
<accession>B0E0B7</accession>
<dbReference type="HOGENOM" id="CLU_546366_0_0_1"/>
<proteinExistence type="predicted"/>
<reference evidence="2 3" key="1">
    <citation type="journal article" date="2008" name="Nature">
        <title>The genome of Laccaria bicolor provides insights into mycorrhizal symbiosis.</title>
        <authorList>
            <person name="Martin F."/>
            <person name="Aerts A."/>
            <person name="Ahren D."/>
            <person name="Brun A."/>
            <person name="Danchin E.G.J."/>
            <person name="Duchaussoy F."/>
            <person name="Gibon J."/>
            <person name="Kohler A."/>
            <person name="Lindquist E."/>
            <person name="Pereda V."/>
            <person name="Salamov A."/>
            <person name="Shapiro H.J."/>
            <person name="Wuyts J."/>
            <person name="Blaudez D."/>
            <person name="Buee M."/>
            <person name="Brokstein P."/>
            <person name="Canbaeck B."/>
            <person name="Cohen D."/>
            <person name="Courty P.E."/>
            <person name="Coutinho P.M."/>
            <person name="Delaruelle C."/>
            <person name="Detter J.C."/>
            <person name="Deveau A."/>
            <person name="DiFazio S."/>
            <person name="Duplessis S."/>
            <person name="Fraissinet-Tachet L."/>
            <person name="Lucic E."/>
            <person name="Frey-Klett P."/>
            <person name="Fourrey C."/>
            <person name="Feussner I."/>
            <person name="Gay G."/>
            <person name="Grimwood J."/>
            <person name="Hoegger P.J."/>
            <person name="Jain P."/>
            <person name="Kilaru S."/>
            <person name="Labbe J."/>
            <person name="Lin Y.C."/>
            <person name="Legue V."/>
            <person name="Le Tacon F."/>
            <person name="Marmeisse R."/>
            <person name="Melayah D."/>
            <person name="Montanini B."/>
            <person name="Muratet M."/>
            <person name="Nehls U."/>
            <person name="Niculita-Hirzel H."/>
            <person name="Oudot-Le Secq M.P."/>
            <person name="Peter M."/>
            <person name="Quesneville H."/>
            <person name="Rajashekar B."/>
            <person name="Reich M."/>
            <person name="Rouhier N."/>
            <person name="Schmutz J."/>
            <person name="Yin T."/>
            <person name="Chalot M."/>
            <person name="Henrissat B."/>
            <person name="Kuees U."/>
            <person name="Lucas S."/>
            <person name="Van de Peer Y."/>
            <person name="Podila G.K."/>
            <person name="Polle A."/>
            <person name="Pukkila P.J."/>
            <person name="Richardson P.M."/>
            <person name="Rouze P."/>
            <person name="Sanders I.R."/>
            <person name="Stajich J.E."/>
            <person name="Tunlid A."/>
            <person name="Tuskan G."/>
            <person name="Grigoriev I.V."/>
        </authorList>
    </citation>
    <scope>NUCLEOTIDE SEQUENCE [LARGE SCALE GENOMIC DNA]</scope>
    <source>
        <strain evidence="3">S238N-H82 / ATCC MYA-4686</strain>
    </source>
</reference>
<evidence type="ECO:0000313" key="2">
    <source>
        <dbReference type="EMBL" id="EDQ99655.1"/>
    </source>
</evidence>
<name>B0E0B7_LACBS</name>
<dbReference type="OrthoDB" id="2139606at2759"/>
<keyword evidence="3" id="KW-1185">Reference proteome</keyword>
<dbReference type="GO" id="GO:0006487">
    <property type="term" value="P:protein N-linked glycosylation"/>
    <property type="evidence" value="ECO:0007669"/>
    <property type="project" value="TreeGrafter"/>
</dbReference>
<evidence type="ECO:0000313" key="3">
    <source>
        <dbReference type="Proteomes" id="UP000001194"/>
    </source>
</evidence>
<organism evidence="3">
    <name type="scientific">Laccaria bicolor (strain S238N-H82 / ATCC MYA-4686)</name>
    <name type="common">Bicoloured deceiver</name>
    <name type="synonym">Laccaria laccata var. bicolor</name>
    <dbReference type="NCBI Taxonomy" id="486041"/>
    <lineage>
        <taxon>Eukaryota</taxon>
        <taxon>Fungi</taxon>
        <taxon>Dikarya</taxon>
        <taxon>Basidiomycota</taxon>
        <taxon>Agaricomycotina</taxon>
        <taxon>Agaricomycetes</taxon>
        <taxon>Agaricomycetidae</taxon>
        <taxon>Agaricales</taxon>
        <taxon>Agaricineae</taxon>
        <taxon>Hydnangiaceae</taxon>
        <taxon>Laccaria</taxon>
    </lineage>
</organism>
<dbReference type="GO" id="GO:0005789">
    <property type="term" value="C:endoplasmic reticulum membrane"/>
    <property type="evidence" value="ECO:0007669"/>
    <property type="project" value="InterPro"/>
</dbReference>
<dbReference type="GeneID" id="6085348"/>
<feature type="region of interest" description="Disordered" evidence="1">
    <location>
        <begin position="260"/>
        <end position="303"/>
    </location>
</feature>
<dbReference type="GO" id="GO:0034599">
    <property type="term" value="P:cellular response to oxidative stress"/>
    <property type="evidence" value="ECO:0007669"/>
    <property type="project" value="InterPro"/>
</dbReference>
<feature type="region of interest" description="Disordered" evidence="1">
    <location>
        <begin position="174"/>
        <end position="228"/>
    </location>
</feature>
<dbReference type="RefSeq" id="XP_001889632.1">
    <property type="nucleotide sequence ID" value="XM_001889597.1"/>
</dbReference>
<dbReference type="PANTHER" id="PTHR28147:SF1">
    <property type="entry name" value="N-GLYCOSYLATION PROTEIN EOS1"/>
    <property type="match status" value="1"/>
</dbReference>
<dbReference type="InParanoid" id="B0E0B7"/>
<gene>
    <name evidence="2" type="ORF">LACBIDRAFT_334792</name>
</gene>
<dbReference type="Proteomes" id="UP000001194">
    <property type="component" value="Unassembled WGS sequence"/>
</dbReference>
<dbReference type="InterPro" id="IPR021100">
    <property type="entry name" value="N-glycosylation_EOS1"/>
</dbReference>
<protein>
    <submittedName>
        <fullName evidence="2">Predicted protein</fullName>
    </submittedName>
</protein>
<dbReference type="STRING" id="486041.B0E0B7"/>
<evidence type="ECO:0000256" key="1">
    <source>
        <dbReference type="SAM" id="MobiDB-lite"/>
    </source>
</evidence>
<dbReference type="PANTHER" id="PTHR28147">
    <property type="entry name" value="N-GLYCOSYLATION PROTEIN EOS1"/>
    <property type="match status" value="1"/>
</dbReference>
<feature type="compositionally biased region" description="Polar residues" evidence="1">
    <location>
        <begin position="174"/>
        <end position="185"/>
    </location>
</feature>
<dbReference type="EMBL" id="DS547160">
    <property type="protein sequence ID" value="EDQ99655.1"/>
    <property type="molecule type" value="Genomic_DNA"/>
</dbReference>